<dbReference type="EMBL" id="MVBK01000036">
    <property type="protein sequence ID" value="OOG25590.1"/>
    <property type="molecule type" value="Genomic_DNA"/>
</dbReference>
<sequence>MNDPVSENVVPFSGAPRRESAGSALQIVGRCRNVTTAHVQRCLKEMLDNTDDALFKLAEQAEDNRSQSEYFDAMREVRRRRSTIESEYPMQISRVFDEFLRSGPARSARSAAAEMELSLVEDDELEENLAMEGMISKANRINESEIYALTRRLAVALDRPKLAEDAHPLSPSALCEAFRSAMKVLDVNLQVRLIIYKLFDKYVVGELHGLYHELNHELAEMGVLPELRTRSTVVPGQGGRRGARSDGESTVLPDGDEAGDGNELLTLLQHLSGQGGVPLPPGVNLVDRSLVSGALGRIPAVVPAGGIYSGAQLKDAVLAAVNGGDSTGVALNRMDETAIDIVAMLFDFIFEDPALPAPIKELIGRLQIPVLRVAIADRGFFNRKKHPARRLLNELTRAGIGWTEAEEREDGLRTRIGSMVDRLLENFDGDVSIFEQELEAFLEWSHEQAERAAQREEHSALAAQGREHLRVAKAVAEEAISRVVEEQQLPEVVDNLLRTTWKDLLVLIYLKDGQHGKLWQKALNVASLLVWSLLPKPTAAEREQLTDLLPSLLRALQEGMTRMSCTQEEQDGIFAVLSGEHARLVRDPEMNLDVDVPRDVRTDAPEAGSDAAVVDEVMEPTADVVLSAEPDPDPVSAPSMSEVDTEEVQDGKSFMARKVAEINQLISEGRFKVYDEVVVGDGAIEDAEDLHLLTARELEEGTWLELRDEDGNPSRVKLSWKSLISGKYFFVNRQGLKVRELTVPALATEFREGRARLIEDVPVFDRAISTLMASLSSSAK</sequence>
<reference evidence="2 3" key="1">
    <citation type="submission" date="2017-02" db="EMBL/GenBank/DDBJ databases">
        <title>Genomic diversity within the haloalkaliphilic genus Thioalkalivibrio.</title>
        <authorList>
            <person name="Ahn A.-C."/>
            <person name="Meier-Kolthoff J."/>
            <person name="Overmars L."/>
            <person name="Richter M."/>
            <person name="Woyke T."/>
            <person name="Sorokin D.Y."/>
            <person name="Muyzer G."/>
        </authorList>
    </citation>
    <scope>NUCLEOTIDE SEQUENCE [LARGE SCALE GENOMIC DNA]</scope>
    <source>
        <strain evidence="2 3">ALJD</strain>
    </source>
</reference>
<dbReference type="AlphaFoldDB" id="A0A1V3NKK8"/>
<feature type="region of interest" description="Disordered" evidence="1">
    <location>
        <begin position="232"/>
        <end position="256"/>
    </location>
</feature>
<dbReference type="Proteomes" id="UP000189462">
    <property type="component" value="Unassembled WGS sequence"/>
</dbReference>
<dbReference type="RefSeq" id="WP_077278315.1">
    <property type="nucleotide sequence ID" value="NZ_MVBK01000036.1"/>
</dbReference>
<name>A0A1V3NKK8_9GAMM</name>
<dbReference type="Pfam" id="PF07793">
    <property type="entry name" value="DUF1631"/>
    <property type="match status" value="1"/>
</dbReference>
<evidence type="ECO:0000256" key="1">
    <source>
        <dbReference type="SAM" id="MobiDB-lite"/>
    </source>
</evidence>
<organism evidence="2 3">
    <name type="scientific">Thioalkalivibrio denitrificans</name>
    <dbReference type="NCBI Taxonomy" id="108003"/>
    <lineage>
        <taxon>Bacteria</taxon>
        <taxon>Pseudomonadati</taxon>
        <taxon>Pseudomonadota</taxon>
        <taxon>Gammaproteobacteria</taxon>
        <taxon>Chromatiales</taxon>
        <taxon>Ectothiorhodospiraceae</taxon>
        <taxon>Thioalkalivibrio</taxon>
    </lineage>
</organism>
<comment type="caution">
    <text evidence="2">The sequence shown here is derived from an EMBL/GenBank/DDBJ whole genome shotgun (WGS) entry which is preliminary data.</text>
</comment>
<proteinExistence type="predicted"/>
<dbReference type="InterPro" id="IPR012434">
    <property type="entry name" value="DUF1631"/>
</dbReference>
<accession>A0A1V3NKK8</accession>
<evidence type="ECO:0008006" key="4">
    <source>
        <dbReference type="Google" id="ProtNLM"/>
    </source>
</evidence>
<keyword evidence="3" id="KW-1185">Reference proteome</keyword>
<evidence type="ECO:0000313" key="3">
    <source>
        <dbReference type="Proteomes" id="UP000189462"/>
    </source>
</evidence>
<evidence type="ECO:0000313" key="2">
    <source>
        <dbReference type="EMBL" id="OOG25590.1"/>
    </source>
</evidence>
<protein>
    <recommendedName>
        <fullName evidence="4">Thymidine phosphorylase</fullName>
    </recommendedName>
</protein>
<dbReference type="OrthoDB" id="6188167at2"/>
<dbReference type="STRING" id="108003.B1C78_06395"/>
<gene>
    <name evidence="2" type="ORF">B1C78_06395</name>
</gene>